<organism evidence="1 2">
    <name type="scientific">Eretmocerus hayati</name>
    <dbReference type="NCBI Taxonomy" id="131215"/>
    <lineage>
        <taxon>Eukaryota</taxon>
        <taxon>Metazoa</taxon>
        <taxon>Ecdysozoa</taxon>
        <taxon>Arthropoda</taxon>
        <taxon>Hexapoda</taxon>
        <taxon>Insecta</taxon>
        <taxon>Pterygota</taxon>
        <taxon>Neoptera</taxon>
        <taxon>Endopterygota</taxon>
        <taxon>Hymenoptera</taxon>
        <taxon>Apocrita</taxon>
        <taxon>Proctotrupomorpha</taxon>
        <taxon>Chalcidoidea</taxon>
        <taxon>Aphelinidae</taxon>
        <taxon>Aphelininae</taxon>
        <taxon>Eretmocerus</taxon>
    </lineage>
</organism>
<sequence>MTIEIALVYIKMEQILPPFSPRLKSSYSMSRVQECSGRVRHHRGEAHCTRCGPGYGVLERCSRGHDTRCGECQPGVTYSPHHGLQPCWICSRCGPGLYEARRCRTDSDTLCDSCHRRPSPDDEPANEDYRSKCLGVGGNANSGVSGGMMVNAGANRLEPFLAPEDARQTNEQSALVNQDDDGLEPNELPDERPRLLWEDARAQMRDDLLARERLMQRER</sequence>
<evidence type="ECO:0000313" key="1">
    <source>
        <dbReference type="EMBL" id="KAJ8676416.1"/>
    </source>
</evidence>
<gene>
    <name evidence="1" type="ORF">QAD02_012203</name>
</gene>
<protein>
    <submittedName>
        <fullName evidence="1">Uncharacterized protein</fullName>
    </submittedName>
</protein>
<comment type="caution">
    <text evidence="1">The sequence shown here is derived from an EMBL/GenBank/DDBJ whole genome shotgun (WGS) entry which is preliminary data.</text>
</comment>
<evidence type="ECO:0000313" key="2">
    <source>
        <dbReference type="Proteomes" id="UP001239111"/>
    </source>
</evidence>
<name>A0ACC2NZ28_9HYME</name>
<dbReference type="EMBL" id="CM056742">
    <property type="protein sequence ID" value="KAJ8676416.1"/>
    <property type="molecule type" value="Genomic_DNA"/>
</dbReference>
<accession>A0ACC2NZ28</accession>
<proteinExistence type="predicted"/>
<dbReference type="Proteomes" id="UP001239111">
    <property type="component" value="Chromosome 2"/>
</dbReference>
<reference evidence="1" key="1">
    <citation type="submission" date="2023-04" db="EMBL/GenBank/DDBJ databases">
        <title>A chromosome-level genome assembly of the parasitoid wasp Eretmocerus hayati.</title>
        <authorList>
            <person name="Zhong Y."/>
            <person name="Liu S."/>
            <person name="Liu Y."/>
        </authorList>
    </citation>
    <scope>NUCLEOTIDE SEQUENCE</scope>
    <source>
        <strain evidence="1">ZJU_SS_LIU_2023</strain>
    </source>
</reference>
<keyword evidence="2" id="KW-1185">Reference proteome</keyword>